<name>A0AAV2M743_KNICA</name>
<dbReference type="GO" id="GO:0030250">
    <property type="term" value="F:guanylate cyclase activator activity"/>
    <property type="evidence" value="ECO:0007669"/>
    <property type="project" value="InterPro"/>
</dbReference>
<evidence type="ECO:0000256" key="2">
    <source>
        <dbReference type="ARBA" id="ARBA00009883"/>
    </source>
</evidence>
<dbReference type="PRINTS" id="PR00774">
    <property type="entry name" value="GUANYLIN"/>
</dbReference>
<accession>A0AAV2M743</accession>
<dbReference type="InterPro" id="IPR036382">
    <property type="entry name" value="Guanylin_sf"/>
</dbReference>
<proteinExistence type="inferred from homology"/>
<dbReference type="PANTHER" id="PTHR11318">
    <property type="entry name" value="GUANYLIN FAMILY MEMBER"/>
    <property type="match status" value="1"/>
</dbReference>
<comment type="subcellular location">
    <subcellularLocation>
        <location evidence="1">Secreted</location>
    </subcellularLocation>
</comment>
<keyword evidence="5" id="KW-1015">Disulfide bond</keyword>
<dbReference type="GO" id="GO:0005576">
    <property type="term" value="C:extracellular region"/>
    <property type="evidence" value="ECO:0007669"/>
    <property type="project" value="UniProtKB-SubCell"/>
</dbReference>
<organism evidence="8 9">
    <name type="scientific">Knipowitschia caucasica</name>
    <name type="common">Caucasian dwarf goby</name>
    <name type="synonym">Pomatoschistus caucasicus</name>
    <dbReference type="NCBI Taxonomy" id="637954"/>
    <lineage>
        <taxon>Eukaryota</taxon>
        <taxon>Metazoa</taxon>
        <taxon>Chordata</taxon>
        <taxon>Craniata</taxon>
        <taxon>Vertebrata</taxon>
        <taxon>Euteleostomi</taxon>
        <taxon>Actinopterygii</taxon>
        <taxon>Neopterygii</taxon>
        <taxon>Teleostei</taxon>
        <taxon>Neoteleostei</taxon>
        <taxon>Acanthomorphata</taxon>
        <taxon>Gobiaria</taxon>
        <taxon>Gobiiformes</taxon>
        <taxon>Gobioidei</taxon>
        <taxon>Gobiidae</taxon>
        <taxon>Gobiinae</taxon>
        <taxon>Knipowitschia</taxon>
    </lineage>
</organism>
<dbReference type="AlphaFoldDB" id="A0AAV2M743"/>
<comment type="similarity">
    <text evidence="2">Belongs to the guanylin family.</text>
</comment>
<dbReference type="EMBL" id="OZ035828">
    <property type="protein sequence ID" value="CAL1609182.1"/>
    <property type="molecule type" value="Genomic_DNA"/>
</dbReference>
<comment type="function">
    <text evidence="6">Endogenous activator of intestinal guanylate cyclase. It stimulates this enzyme through the same receptor binding region as the heat-stable enterotoxins. May be a potent physiological regulator of intestinal fluid and electrolyte transport. May be an autocrine/paracrine regulator of intestinal salt and water transport.</text>
</comment>
<sequence length="90" mass="9667">MGQEVGDRSFPLGAVKTLKALMEKEDFEVNPNVAETSSVAVCQDPVLPQVFREVCQEQGAAVTLSRLVTLISPVDPCEICVNPSCYGCHA</sequence>
<keyword evidence="3" id="KW-0964">Secreted</keyword>
<dbReference type="PANTHER" id="PTHR11318:SF4">
    <property type="entry name" value="GUANYLATE CYCLASE ACTIVATOR 2B"/>
    <property type="match status" value="1"/>
</dbReference>
<gene>
    <name evidence="8" type="ORF">KC01_LOCUS35978</name>
</gene>
<dbReference type="Pfam" id="PF02058">
    <property type="entry name" value="Guanylin"/>
    <property type="match status" value="1"/>
</dbReference>
<reference evidence="8 9" key="1">
    <citation type="submission" date="2024-04" db="EMBL/GenBank/DDBJ databases">
        <authorList>
            <person name="Waldvogel A.-M."/>
            <person name="Schoenle A."/>
        </authorList>
    </citation>
    <scope>NUCLEOTIDE SEQUENCE [LARGE SCALE GENOMIC DNA]</scope>
</reference>
<evidence type="ECO:0000256" key="6">
    <source>
        <dbReference type="ARBA" id="ARBA00037765"/>
    </source>
</evidence>
<protein>
    <recommendedName>
        <fullName evidence="7">Guanylate cyclase activator 2B</fullName>
    </recommendedName>
</protein>
<evidence type="ECO:0000313" key="8">
    <source>
        <dbReference type="EMBL" id="CAL1609182.1"/>
    </source>
</evidence>
<evidence type="ECO:0000256" key="5">
    <source>
        <dbReference type="ARBA" id="ARBA00023157"/>
    </source>
</evidence>
<evidence type="ECO:0000256" key="4">
    <source>
        <dbReference type="ARBA" id="ARBA00022729"/>
    </source>
</evidence>
<dbReference type="SUPFAM" id="SSF89890">
    <property type="entry name" value="Proguanylin"/>
    <property type="match status" value="1"/>
</dbReference>
<evidence type="ECO:0000256" key="3">
    <source>
        <dbReference type="ARBA" id="ARBA00022525"/>
    </source>
</evidence>
<evidence type="ECO:0000256" key="7">
    <source>
        <dbReference type="ARBA" id="ARBA00041176"/>
    </source>
</evidence>
<evidence type="ECO:0000256" key="1">
    <source>
        <dbReference type="ARBA" id="ARBA00004613"/>
    </source>
</evidence>
<keyword evidence="4" id="KW-0732">Signal</keyword>
<dbReference type="InterPro" id="IPR000879">
    <property type="entry name" value="Guanylin"/>
</dbReference>
<dbReference type="Gene3D" id="3.90.1450.10">
    <property type="entry name" value="Guanylin"/>
    <property type="match status" value="1"/>
</dbReference>
<keyword evidence="9" id="KW-1185">Reference proteome</keyword>
<dbReference type="Proteomes" id="UP001497482">
    <property type="component" value="Chromosome 6"/>
</dbReference>
<evidence type="ECO:0000313" key="9">
    <source>
        <dbReference type="Proteomes" id="UP001497482"/>
    </source>
</evidence>